<organism evidence="3 4">
    <name type="scientific">Lasius niger</name>
    <name type="common">Black garden ant</name>
    <dbReference type="NCBI Taxonomy" id="67767"/>
    <lineage>
        <taxon>Eukaryota</taxon>
        <taxon>Metazoa</taxon>
        <taxon>Ecdysozoa</taxon>
        <taxon>Arthropoda</taxon>
        <taxon>Hexapoda</taxon>
        <taxon>Insecta</taxon>
        <taxon>Pterygota</taxon>
        <taxon>Neoptera</taxon>
        <taxon>Endopterygota</taxon>
        <taxon>Hymenoptera</taxon>
        <taxon>Apocrita</taxon>
        <taxon>Aculeata</taxon>
        <taxon>Formicoidea</taxon>
        <taxon>Formicidae</taxon>
        <taxon>Formicinae</taxon>
        <taxon>Lasius</taxon>
        <taxon>Lasius</taxon>
    </lineage>
</organism>
<sequence length="444" mass="51252">MSGAPDSNQTSHAQSTYSTQTALHDVSNTQPQTQTLMQQQQSQHTKNQDQCQNWQKVKNKKRIRNSPENTNVRKRQTSINDYWLNSPVETSNIYERLNNDESTDSGKINDNNTGKTVIKAPPIFIEGVENIIPLKFLLDEIAENQYTIKILRNNQVKIQPLATEKYISIMDALKKKGTQGFTYQSKTDRKFKVVLRNMHPTIDLAELKEEIEAKNHKVISITNILHAGTKKPLPLFFVEMKQKKNNKDIYSINKLLNIIVSFEQAYKKREIPQCTQCQTYGHTKNYCFKGPRCVKCAGKHMTNDCPRREKFAEVKCYKCERNYPASYKGCEVYKQLQQKLYPRLRPKQKMGQTDKSIHQKQQTNITAARQIQPYTSNNTYAQISKKNIESFEQQVCDNNNNVEQPAALTTEQQGTNKIEELILQLISKMDTMLNLLAAMITKMN</sequence>
<reference evidence="3 4" key="1">
    <citation type="submission" date="2015-04" db="EMBL/GenBank/DDBJ databases">
        <title>Lasius niger genome sequencing.</title>
        <authorList>
            <person name="Konorov E.A."/>
            <person name="Nikitin M.A."/>
            <person name="Kirill M.V."/>
            <person name="Chang P."/>
        </authorList>
    </citation>
    <scope>NUCLEOTIDE SEQUENCE [LARGE SCALE GENOMIC DNA]</scope>
    <source>
        <tissue evidence="3">Whole</tissue>
    </source>
</reference>
<evidence type="ECO:0000256" key="1">
    <source>
        <dbReference type="SAM" id="MobiDB-lite"/>
    </source>
</evidence>
<name>A0A0J7KTN8_LASNI</name>
<dbReference type="InterPro" id="IPR006579">
    <property type="entry name" value="Pre_C2HC_dom"/>
</dbReference>
<feature type="compositionally biased region" description="Low complexity" evidence="1">
    <location>
        <begin position="29"/>
        <end position="45"/>
    </location>
</feature>
<feature type="domain" description="Pre-C2HC" evidence="2">
    <location>
        <begin position="204"/>
        <end position="272"/>
    </location>
</feature>
<protein>
    <submittedName>
        <fullName evidence="3">Nucleic-acid-binding protein from transposon x-element</fullName>
    </submittedName>
</protein>
<dbReference type="Pfam" id="PF07530">
    <property type="entry name" value="PRE_C2HC"/>
    <property type="match status" value="1"/>
</dbReference>
<feature type="region of interest" description="Disordered" evidence="1">
    <location>
        <begin position="1"/>
        <end position="75"/>
    </location>
</feature>
<dbReference type="EMBL" id="LBMM01003300">
    <property type="protein sequence ID" value="KMQ93691.1"/>
    <property type="molecule type" value="Genomic_DNA"/>
</dbReference>
<accession>A0A0J7KTN8</accession>
<dbReference type="PaxDb" id="67767-A0A0J7KTN8"/>
<gene>
    <name evidence="3" type="ORF">RF55_6190</name>
</gene>
<dbReference type="AlphaFoldDB" id="A0A0J7KTN8"/>
<evidence type="ECO:0000313" key="3">
    <source>
        <dbReference type="EMBL" id="KMQ93691.1"/>
    </source>
</evidence>
<comment type="caution">
    <text evidence="3">The sequence shown here is derived from an EMBL/GenBank/DDBJ whole genome shotgun (WGS) entry which is preliminary data.</text>
</comment>
<dbReference type="SMART" id="SM00596">
    <property type="entry name" value="PRE_C2HC"/>
    <property type="match status" value="1"/>
</dbReference>
<dbReference type="OrthoDB" id="7555118at2759"/>
<proteinExistence type="predicted"/>
<feature type="compositionally biased region" description="Polar residues" evidence="1">
    <location>
        <begin position="1"/>
        <end position="28"/>
    </location>
</feature>
<evidence type="ECO:0000313" key="4">
    <source>
        <dbReference type="Proteomes" id="UP000036403"/>
    </source>
</evidence>
<keyword evidence="4" id="KW-1185">Reference proteome</keyword>
<evidence type="ECO:0000259" key="2">
    <source>
        <dbReference type="SMART" id="SM00596"/>
    </source>
</evidence>
<dbReference type="Proteomes" id="UP000036403">
    <property type="component" value="Unassembled WGS sequence"/>
</dbReference>